<comment type="caution">
    <text evidence="2">The sequence shown here is derived from an EMBL/GenBank/DDBJ whole genome shotgun (WGS) entry which is preliminary data.</text>
</comment>
<evidence type="ECO:0000313" key="3">
    <source>
        <dbReference type="Proteomes" id="UP000192872"/>
    </source>
</evidence>
<organism evidence="2 3">
    <name type="scientific">Candidatus Raskinella chloraquaticus</name>
    <dbReference type="NCBI Taxonomy" id="1951219"/>
    <lineage>
        <taxon>Bacteria</taxon>
        <taxon>Pseudomonadati</taxon>
        <taxon>Pseudomonadota</taxon>
        <taxon>Alphaproteobacteria</taxon>
        <taxon>Hyphomicrobiales</taxon>
        <taxon>Phreatobacteraceae</taxon>
        <taxon>Candidatus Raskinella</taxon>
    </lineage>
</organism>
<proteinExistence type="predicted"/>
<gene>
    <name evidence="2" type="ORF">A4S15_03085</name>
</gene>
<feature type="region of interest" description="Disordered" evidence="1">
    <location>
        <begin position="141"/>
        <end position="163"/>
    </location>
</feature>
<accession>A0A1W9HQI2</accession>
<dbReference type="EMBL" id="LWDL01000031">
    <property type="protein sequence ID" value="OQW49709.1"/>
    <property type="molecule type" value="Genomic_DNA"/>
</dbReference>
<feature type="region of interest" description="Disordered" evidence="1">
    <location>
        <begin position="31"/>
        <end position="120"/>
    </location>
</feature>
<sequence length="163" mass="16057">MLMVAAANPVFAQTVPAPTVLAPTVLAPAVPQVATPAPPTPPSPPKARAKAKTEPNAQAGTSAVPGAPPAARNQNAAKVNGSAAKAGGGGLNLDLRAQEPEKKPAQKGVADSPGTFAASGPYASQALINRVTGKIKQGELPKAPISLGGAGSSDQNVGPIWAR</sequence>
<name>A0A1W9HQI2_9HYPH</name>
<evidence type="ECO:0000313" key="2">
    <source>
        <dbReference type="EMBL" id="OQW49709.1"/>
    </source>
</evidence>
<dbReference type="Proteomes" id="UP000192872">
    <property type="component" value="Unassembled WGS sequence"/>
</dbReference>
<protein>
    <submittedName>
        <fullName evidence="2">Uncharacterized protein</fullName>
    </submittedName>
</protein>
<feature type="compositionally biased region" description="Pro residues" evidence="1">
    <location>
        <begin position="36"/>
        <end position="45"/>
    </location>
</feature>
<reference evidence="2 3" key="1">
    <citation type="journal article" date="2017" name="Water Res.">
        <title>Comammox in drinking water systems.</title>
        <authorList>
            <person name="Wang Y."/>
            <person name="Ma L."/>
            <person name="Mao Y."/>
            <person name="Jiang X."/>
            <person name="Xia Y."/>
            <person name="Yu K."/>
            <person name="Li B."/>
            <person name="Zhang T."/>
        </authorList>
    </citation>
    <scope>NUCLEOTIDE SEQUENCE [LARGE SCALE GENOMIC DNA]</scope>
    <source>
        <strain evidence="2">SG_bin8</strain>
    </source>
</reference>
<evidence type="ECO:0000256" key="1">
    <source>
        <dbReference type="SAM" id="MobiDB-lite"/>
    </source>
</evidence>
<dbReference type="AlphaFoldDB" id="A0A1W9HQI2"/>